<sequence>MEIQYKIIGFLLMALAIVHIIFPRYFNWKHELSSMSLINRQMMQVHTFFIALTVFLMGLLCVVATEELITTPLGRIISLGLAIFWGFRLFFQFFVYSPKLWKGKPFETIVHIVFSIIWMYFTLVFIRGFIDPY</sequence>
<comment type="caution">
    <text evidence="2">The sequence shown here is derived from an EMBL/GenBank/DDBJ whole genome shotgun (WGS) entry which is preliminary data.</text>
</comment>
<organism evidence="2 3">
    <name type="scientific">Taishania pollutisoli</name>
    <dbReference type="NCBI Taxonomy" id="2766479"/>
    <lineage>
        <taxon>Bacteria</taxon>
        <taxon>Pseudomonadati</taxon>
        <taxon>Bacteroidota</taxon>
        <taxon>Flavobacteriia</taxon>
        <taxon>Flavobacteriales</taxon>
        <taxon>Crocinitomicaceae</taxon>
        <taxon>Taishania</taxon>
    </lineage>
</organism>
<reference evidence="2" key="1">
    <citation type="submission" date="2020-09" db="EMBL/GenBank/DDBJ databases">
        <title>Taishania pollutisoli gen. nov., sp. nov., Isolated from Tetrabromobisphenol A-Contaminated Soil.</title>
        <authorList>
            <person name="Chen Q."/>
        </authorList>
    </citation>
    <scope>NUCLEOTIDE SEQUENCE</scope>
    <source>
        <strain evidence="2">CZZ-1</strain>
    </source>
</reference>
<keyword evidence="3" id="KW-1185">Reference proteome</keyword>
<feature type="transmembrane region" description="Helical" evidence="1">
    <location>
        <begin position="7"/>
        <end position="26"/>
    </location>
</feature>
<proteinExistence type="predicted"/>
<evidence type="ECO:0000256" key="1">
    <source>
        <dbReference type="SAM" id="Phobius"/>
    </source>
</evidence>
<feature type="transmembrane region" description="Helical" evidence="1">
    <location>
        <begin position="108"/>
        <end position="130"/>
    </location>
</feature>
<feature type="transmembrane region" description="Helical" evidence="1">
    <location>
        <begin position="46"/>
        <end position="64"/>
    </location>
</feature>
<dbReference type="EMBL" id="JACVEL010000007">
    <property type="protein sequence ID" value="MBC9813019.1"/>
    <property type="molecule type" value="Genomic_DNA"/>
</dbReference>
<accession>A0A8J6PK67</accession>
<keyword evidence="1" id="KW-0812">Transmembrane</keyword>
<gene>
    <name evidence="2" type="ORF">H9Y05_11120</name>
</gene>
<dbReference type="Proteomes" id="UP000652681">
    <property type="component" value="Unassembled WGS sequence"/>
</dbReference>
<protein>
    <submittedName>
        <fullName evidence="2">Uncharacterized protein</fullName>
    </submittedName>
</protein>
<keyword evidence="1" id="KW-1133">Transmembrane helix</keyword>
<evidence type="ECO:0000313" key="3">
    <source>
        <dbReference type="Proteomes" id="UP000652681"/>
    </source>
</evidence>
<dbReference type="RefSeq" id="WP_216714327.1">
    <property type="nucleotide sequence ID" value="NZ_JACVEL010000007.1"/>
</dbReference>
<feature type="transmembrane region" description="Helical" evidence="1">
    <location>
        <begin position="76"/>
        <end position="96"/>
    </location>
</feature>
<evidence type="ECO:0000313" key="2">
    <source>
        <dbReference type="EMBL" id="MBC9813019.1"/>
    </source>
</evidence>
<keyword evidence="1" id="KW-0472">Membrane</keyword>
<name>A0A8J6PK67_9FLAO</name>
<dbReference type="AlphaFoldDB" id="A0A8J6PK67"/>